<evidence type="ECO:0000313" key="7">
    <source>
        <dbReference type="Proteomes" id="UP000509549"/>
    </source>
</evidence>
<dbReference type="GO" id="GO:0016887">
    <property type="term" value="F:ATP hydrolysis activity"/>
    <property type="evidence" value="ECO:0007669"/>
    <property type="project" value="InterPro"/>
</dbReference>
<dbReference type="PANTHER" id="PTHR43335">
    <property type="entry name" value="ABC TRANSPORTER, ATP-BINDING PROTEIN"/>
    <property type="match status" value="1"/>
</dbReference>
<evidence type="ECO:0000313" key="6">
    <source>
        <dbReference type="EMBL" id="CAB3976453.1"/>
    </source>
</evidence>
<organism evidence="6 7">
    <name type="scientific">Candidatus Azoamicus ciliaticola</name>
    <dbReference type="NCBI Taxonomy" id="2652803"/>
    <lineage>
        <taxon>Bacteria</taxon>
        <taxon>Pseudomonadati</taxon>
        <taxon>Pseudomonadota</taxon>
        <taxon>Gammaproteobacteria</taxon>
        <taxon>Candidatus Azoamicaceae</taxon>
        <taxon>Candidatus Azoamicus</taxon>
    </lineage>
</organism>
<dbReference type="InterPro" id="IPR017871">
    <property type="entry name" value="ABC_transporter-like_CS"/>
</dbReference>
<dbReference type="InterPro" id="IPR003439">
    <property type="entry name" value="ABC_transporter-like_ATP-bd"/>
</dbReference>
<keyword evidence="3" id="KW-0547">Nucleotide-binding</keyword>
<dbReference type="InterPro" id="IPR003593">
    <property type="entry name" value="AAA+_ATPase"/>
</dbReference>
<keyword evidence="7" id="KW-1185">Reference proteome</keyword>
<dbReference type="Gene3D" id="3.40.50.300">
    <property type="entry name" value="P-loop containing nucleotide triphosphate hydrolases"/>
    <property type="match status" value="1"/>
</dbReference>
<dbReference type="CDD" id="cd03230">
    <property type="entry name" value="ABC_DR_subfamily_A"/>
    <property type="match status" value="1"/>
</dbReference>
<dbReference type="PROSITE" id="PS00211">
    <property type="entry name" value="ABC_TRANSPORTER_1"/>
    <property type="match status" value="1"/>
</dbReference>
<dbReference type="EMBL" id="LR794158">
    <property type="protein sequence ID" value="CAB3976453.1"/>
    <property type="molecule type" value="Genomic_DNA"/>
</dbReference>
<evidence type="ECO:0000256" key="1">
    <source>
        <dbReference type="ARBA" id="ARBA00005417"/>
    </source>
</evidence>
<dbReference type="PANTHER" id="PTHR43335:SF4">
    <property type="entry name" value="ABC TRANSPORTER, ATP-BINDING PROTEIN"/>
    <property type="match status" value="1"/>
</dbReference>
<name>A0A6J5JYN3_9GAMM</name>
<keyword evidence="6" id="KW-0378">Hydrolase</keyword>
<reference evidence="6 7" key="1">
    <citation type="submission" date="2020-04" db="EMBL/GenBank/DDBJ databases">
        <authorList>
            <person name="Graf S J."/>
        </authorList>
    </citation>
    <scope>NUCLEOTIDE SEQUENCE [LARGE SCALE GENOMIC DNA]</scope>
    <source>
        <strain evidence="6">1</strain>
    </source>
</reference>
<dbReference type="EC" id="3.6.3.33" evidence="6"/>
<protein>
    <submittedName>
        <fullName evidence="6">Vitamin B12 import ATP-binding protein BtuD</fullName>
        <ecNumber evidence="6">3.6.3.33</ecNumber>
    </submittedName>
</protein>
<dbReference type="KEGG" id="acil:ESZ_00262"/>
<evidence type="ECO:0000256" key="4">
    <source>
        <dbReference type="ARBA" id="ARBA00022840"/>
    </source>
</evidence>
<dbReference type="AlphaFoldDB" id="A0A6J5JYN3"/>
<proteinExistence type="inferred from homology"/>
<dbReference type="Proteomes" id="UP000509549">
    <property type="component" value="Chromosome"/>
</dbReference>
<evidence type="ECO:0000259" key="5">
    <source>
        <dbReference type="PROSITE" id="PS50893"/>
    </source>
</evidence>
<gene>
    <name evidence="6" type="primary">btuD</name>
    <name evidence="6" type="ORF">ESZ_00262</name>
</gene>
<evidence type="ECO:0000256" key="2">
    <source>
        <dbReference type="ARBA" id="ARBA00022448"/>
    </source>
</evidence>
<evidence type="ECO:0000256" key="3">
    <source>
        <dbReference type="ARBA" id="ARBA00022741"/>
    </source>
</evidence>
<feature type="domain" description="ABC transporter" evidence="5">
    <location>
        <begin position="7"/>
        <end position="235"/>
    </location>
</feature>
<dbReference type="RefSeq" id="WP_176604980.1">
    <property type="nucleotide sequence ID" value="NZ_LR794158.1"/>
</dbReference>
<dbReference type="GO" id="GO:0005524">
    <property type="term" value="F:ATP binding"/>
    <property type="evidence" value="ECO:0007669"/>
    <property type="project" value="UniProtKB-KW"/>
</dbReference>
<dbReference type="SUPFAM" id="SSF52540">
    <property type="entry name" value="P-loop containing nucleoside triphosphate hydrolases"/>
    <property type="match status" value="1"/>
</dbReference>
<comment type="similarity">
    <text evidence="1">Belongs to the ABC transporter superfamily.</text>
</comment>
<sequence>MVSENSIELKNVEFFYKKNVFILKKLSAKILGGRITALLGINGSGKTTLFKILTGLYNPSFGNFYYNNVNINNDTILFYKKELGFMPEFLQLYKDMYVRDVLCFFAELKGYYNINFDEILSTVFLLEHSNKKVKALSKGMKQRLNLAQAIIGNPKVVLFDEPSNGFDCGSITMFYSILRKLADNGTIVLISSHHLTEIYGNVDNVLILSNGVIIKEFDINSFDYDDSFLFKEVYIRIEFLNDVILSLLSKQFPKFNVKNNNIVYGRANNKSILDLILFLLDMQIFIKDIRIDNKILEDMLLNLS</sequence>
<keyword evidence="4 6" id="KW-0067">ATP-binding</keyword>
<dbReference type="InterPro" id="IPR027417">
    <property type="entry name" value="P-loop_NTPase"/>
</dbReference>
<dbReference type="PROSITE" id="PS50893">
    <property type="entry name" value="ABC_TRANSPORTER_2"/>
    <property type="match status" value="1"/>
</dbReference>
<dbReference type="Pfam" id="PF00005">
    <property type="entry name" value="ABC_tran"/>
    <property type="match status" value="1"/>
</dbReference>
<dbReference type="SMART" id="SM00382">
    <property type="entry name" value="AAA"/>
    <property type="match status" value="1"/>
</dbReference>
<accession>A0A6J5JYN3</accession>
<keyword evidence="2" id="KW-0813">Transport</keyword>